<evidence type="ECO:0000256" key="1">
    <source>
        <dbReference type="SAM" id="MobiDB-lite"/>
    </source>
</evidence>
<feature type="region of interest" description="Disordered" evidence="1">
    <location>
        <begin position="32"/>
        <end position="59"/>
    </location>
</feature>
<proteinExistence type="predicted"/>
<dbReference type="Proteomes" id="UP001153269">
    <property type="component" value="Unassembled WGS sequence"/>
</dbReference>
<dbReference type="AlphaFoldDB" id="A0A9N7VG40"/>
<name>A0A9N7VG40_PLEPL</name>
<feature type="compositionally biased region" description="Gly residues" evidence="1">
    <location>
        <begin position="44"/>
        <end position="58"/>
    </location>
</feature>
<organism evidence="2 3">
    <name type="scientific">Pleuronectes platessa</name>
    <name type="common">European plaice</name>
    <dbReference type="NCBI Taxonomy" id="8262"/>
    <lineage>
        <taxon>Eukaryota</taxon>
        <taxon>Metazoa</taxon>
        <taxon>Chordata</taxon>
        <taxon>Craniata</taxon>
        <taxon>Vertebrata</taxon>
        <taxon>Euteleostomi</taxon>
        <taxon>Actinopterygii</taxon>
        <taxon>Neopterygii</taxon>
        <taxon>Teleostei</taxon>
        <taxon>Neoteleostei</taxon>
        <taxon>Acanthomorphata</taxon>
        <taxon>Carangaria</taxon>
        <taxon>Pleuronectiformes</taxon>
        <taxon>Pleuronectoidei</taxon>
        <taxon>Pleuronectidae</taxon>
        <taxon>Pleuronectes</taxon>
    </lineage>
</organism>
<comment type="caution">
    <text evidence="2">The sequence shown here is derived from an EMBL/GenBank/DDBJ whole genome shotgun (WGS) entry which is preliminary data.</text>
</comment>
<sequence>MAIRHFGMHMTFWSVDHPLYPLSQKRDYDEREINHGEEEEEEGGGGGGGGGGGAGGGLIDTSRSAAIHMLLPGNQLYCLRSELQPEKYKVSAETTKLGVSSSSERLQPSVTEERGNKVLGFTGNPVRAAEGSSSSLQDLGLA</sequence>
<dbReference type="EMBL" id="CADEAL010004116">
    <property type="protein sequence ID" value="CAB1452122.1"/>
    <property type="molecule type" value="Genomic_DNA"/>
</dbReference>
<gene>
    <name evidence="2" type="ORF">PLEPLA_LOCUS39861</name>
</gene>
<feature type="compositionally biased region" description="Polar residues" evidence="1">
    <location>
        <begin position="93"/>
        <end position="110"/>
    </location>
</feature>
<evidence type="ECO:0000313" key="3">
    <source>
        <dbReference type="Proteomes" id="UP001153269"/>
    </source>
</evidence>
<evidence type="ECO:0000313" key="2">
    <source>
        <dbReference type="EMBL" id="CAB1452122.1"/>
    </source>
</evidence>
<reference evidence="2" key="1">
    <citation type="submission" date="2020-03" db="EMBL/GenBank/DDBJ databases">
        <authorList>
            <person name="Weist P."/>
        </authorList>
    </citation>
    <scope>NUCLEOTIDE SEQUENCE</scope>
</reference>
<protein>
    <submittedName>
        <fullName evidence="2">Uncharacterized protein</fullName>
    </submittedName>
</protein>
<feature type="region of interest" description="Disordered" evidence="1">
    <location>
        <begin position="93"/>
        <end position="118"/>
    </location>
</feature>
<keyword evidence="3" id="KW-1185">Reference proteome</keyword>
<accession>A0A9N7VG40</accession>